<dbReference type="AlphaFoldDB" id="A0A0A9EZA7"/>
<dbReference type="EMBL" id="GBRH01196523">
    <property type="protein sequence ID" value="JAE01373.1"/>
    <property type="molecule type" value="Transcribed_RNA"/>
</dbReference>
<accession>A0A0A9EZA7</accession>
<keyword evidence="1" id="KW-0812">Transmembrane</keyword>
<keyword evidence="1" id="KW-1133">Transmembrane helix</keyword>
<evidence type="ECO:0000256" key="1">
    <source>
        <dbReference type="SAM" id="Phobius"/>
    </source>
</evidence>
<reference evidence="2" key="1">
    <citation type="submission" date="2014-09" db="EMBL/GenBank/DDBJ databases">
        <authorList>
            <person name="Magalhaes I.L.F."/>
            <person name="Oliveira U."/>
            <person name="Santos F.R."/>
            <person name="Vidigal T.H.D.A."/>
            <person name="Brescovit A.D."/>
            <person name="Santos A.J."/>
        </authorList>
    </citation>
    <scope>NUCLEOTIDE SEQUENCE</scope>
    <source>
        <tissue evidence="2">Shoot tissue taken approximately 20 cm above the soil surface</tissue>
    </source>
</reference>
<proteinExistence type="predicted"/>
<reference evidence="2" key="2">
    <citation type="journal article" date="2015" name="Data Brief">
        <title>Shoot transcriptome of the giant reed, Arundo donax.</title>
        <authorList>
            <person name="Barrero R.A."/>
            <person name="Guerrero F.D."/>
            <person name="Moolhuijzen P."/>
            <person name="Goolsby J.A."/>
            <person name="Tidwell J."/>
            <person name="Bellgard S.E."/>
            <person name="Bellgard M.I."/>
        </authorList>
    </citation>
    <scope>NUCLEOTIDE SEQUENCE</scope>
    <source>
        <tissue evidence="2">Shoot tissue taken approximately 20 cm above the soil surface</tissue>
    </source>
</reference>
<name>A0A0A9EZA7_ARUDO</name>
<feature type="transmembrane region" description="Helical" evidence="1">
    <location>
        <begin position="12"/>
        <end position="32"/>
    </location>
</feature>
<evidence type="ECO:0000313" key="2">
    <source>
        <dbReference type="EMBL" id="JAE01373.1"/>
    </source>
</evidence>
<protein>
    <submittedName>
        <fullName evidence="2">Uncharacterized protein</fullName>
    </submittedName>
</protein>
<organism evidence="2">
    <name type="scientific">Arundo donax</name>
    <name type="common">Giant reed</name>
    <name type="synonym">Donax arundinaceus</name>
    <dbReference type="NCBI Taxonomy" id="35708"/>
    <lineage>
        <taxon>Eukaryota</taxon>
        <taxon>Viridiplantae</taxon>
        <taxon>Streptophyta</taxon>
        <taxon>Embryophyta</taxon>
        <taxon>Tracheophyta</taxon>
        <taxon>Spermatophyta</taxon>
        <taxon>Magnoliopsida</taxon>
        <taxon>Liliopsida</taxon>
        <taxon>Poales</taxon>
        <taxon>Poaceae</taxon>
        <taxon>PACMAD clade</taxon>
        <taxon>Arundinoideae</taxon>
        <taxon>Arundineae</taxon>
        <taxon>Arundo</taxon>
    </lineage>
</organism>
<keyword evidence="1" id="KW-0472">Membrane</keyword>
<sequence length="50" mass="5694">MNGGGGQCLKYQFTFMLSSSFSCLALPLYCFCTRQRIKTRKETYGESLNL</sequence>